<proteinExistence type="predicted"/>
<dbReference type="SUPFAM" id="SSF51126">
    <property type="entry name" value="Pectin lyase-like"/>
    <property type="match status" value="1"/>
</dbReference>
<dbReference type="Pfam" id="PF13229">
    <property type="entry name" value="Beta_helix"/>
    <property type="match status" value="1"/>
</dbReference>
<dbReference type="InterPro" id="IPR011050">
    <property type="entry name" value="Pectin_lyase_fold/virulence"/>
</dbReference>
<evidence type="ECO:0000313" key="3">
    <source>
        <dbReference type="EMBL" id="MFA0810982.1"/>
    </source>
</evidence>
<comment type="caution">
    <text evidence="3">The sequence shown here is derived from an EMBL/GenBank/DDBJ whole genome shotgun (WGS) entry which is preliminary data.</text>
</comment>
<organism evidence="3 4">
    <name type="scientific">Microbulbifer epialgicus</name>
    <dbReference type="NCBI Taxonomy" id="393907"/>
    <lineage>
        <taxon>Bacteria</taxon>
        <taxon>Pseudomonadati</taxon>
        <taxon>Pseudomonadota</taxon>
        <taxon>Gammaproteobacteria</taxon>
        <taxon>Cellvibrionales</taxon>
        <taxon>Microbulbiferaceae</taxon>
        <taxon>Microbulbifer</taxon>
    </lineage>
</organism>
<evidence type="ECO:0000256" key="1">
    <source>
        <dbReference type="SAM" id="MobiDB-lite"/>
    </source>
</evidence>
<dbReference type="InterPro" id="IPR012334">
    <property type="entry name" value="Pectin_lyas_fold"/>
</dbReference>
<accession>A0ABV4NY91</accession>
<dbReference type="InterPro" id="IPR039448">
    <property type="entry name" value="Beta_helix"/>
</dbReference>
<evidence type="ECO:0000313" key="4">
    <source>
        <dbReference type="Proteomes" id="UP001569428"/>
    </source>
</evidence>
<dbReference type="Gene3D" id="2.160.20.10">
    <property type="entry name" value="Single-stranded right-handed beta-helix, Pectin lyase-like"/>
    <property type="match status" value="1"/>
</dbReference>
<keyword evidence="4" id="KW-1185">Reference proteome</keyword>
<dbReference type="Proteomes" id="UP001569428">
    <property type="component" value="Unassembled WGS sequence"/>
</dbReference>
<dbReference type="SMART" id="SM00710">
    <property type="entry name" value="PbH1"/>
    <property type="match status" value="8"/>
</dbReference>
<dbReference type="InterPro" id="IPR022441">
    <property type="entry name" value="Para_beta_helix_rpt-2"/>
</dbReference>
<dbReference type="InterPro" id="IPR006626">
    <property type="entry name" value="PbH1"/>
</dbReference>
<gene>
    <name evidence="3" type="ORF">ACCI49_08605</name>
</gene>
<dbReference type="NCBIfam" id="TIGR03804">
    <property type="entry name" value="para_beta_helix"/>
    <property type="match status" value="1"/>
</dbReference>
<sequence>MKSILKSAIYPITILGPLISAHTLAVQCYDTVLTPTVLVQPLNCELTITNPYALTIVGPTGSLRMLGAGQIECNNTLDEGNAGILVKGISASVIGGKIDSCPNGIELDGIGSHTILNTQILDFTDNGISVTSSYNTISNSKTIGLNGSVHGIVINDKSNYNTINNNYISSAGSDGINVNGQYTSITLNEIENNGLNGIKIDADNSTISNNLLKFNTDDGIDIETGFNTVSGNVVIENGEDGIELEGTGSENIVTFNYVDNNFEVGITIDSLTTINNTVKNNTSINNGLDLNDDSENMTCTNQINNWSNNDVGPTGTSNPPCLKDQ</sequence>
<feature type="compositionally biased region" description="Polar residues" evidence="1">
    <location>
        <begin position="304"/>
        <end position="319"/>
    </location>
</feature>
<evidence type="ECO:0000259" key="2">
    <source>
        <dbReference type="Pfam" id="PF13229"/>
    </source>
</evidence>
<name>A0ABV4NY91_9GAMM</name>
<feature type="domain" description="Right handed beta helix" evidence="2">
    <location>
        <begin position="148"/>
        <end position="282"/>
    </location>
</feature>
<reference evidence="3 4" key="1">
    <citation type="submission" date="2024-08" db="EMBL/GenBank/DDBJ databases">
        <authorList>
            <person name="Ishaq N."/>
        </authorList>
    </citation>
    <scope>NUCLEOTIDE SEQUENCE [LARGE SCALE GENOMIC DNA]</scope>
    <source>
        <strain evidence="3 4">DSM 18651</strain>
    </source>
</reference>
<protein>
    <submittedName>
        <fullName evidence="3">Right-handed parallel beta-helix repeat-containing protein</fullName>
    </submittedName>
</protein>
<feature type="region of interest" description="Disordered" evidence="1">
    <location>
        <begin position="304"/>
        <end position="325"/>
    </location>
</feature>
<dbReference type="EMBL" id="JBGMEK010000014">
    <property type="protein sequence ID" value="MFA0810982.1"/>
    <property type="molecule type" value="Genomic_DNA"/>
</dbReference>
<dbReference type="RefSeq" id="WP_371838554.1">
    <property type="nucleotide sequence ID" value="NZ_JBGMEK010000014.1"/>
</dbReference>